<dbReference type="PROSITE" id="PS51296">
    <property type="entry name" value="RIESKE"/>
    <property type="match status" value="1"/>
</dbReference>
<evidence type="ECO:0000256" key="8">
    <source>
        <dbReference type="ARBA" id="ARBA00022946"/>
    </source>
</evidence>
<keyword evidence="6" id="KW-0001">2Fe-2S</keyword>
<sequence>MNLVAWKSDGLWRAFEDSCPHRCAPLSEGRIEDGCLLCSYHGWQFDGEGGCAKLPYSPAGLEERHKGHRKSRCRTFPTRVAHGLLFVFPGDPSQASETKLPLISEFEEARWDWKIPAGVRDFPCSWDAMVENTLDPAHFCAAHHGTLGNRYTDPRPYAFKAERPIETKTGFAVSGDFGRLEFLPPCLVTFSPDYPGMPFGGSLVLATYCVPTKPGYVRPLATVLLDKNATLGTTLSERALGIFMSRWTPDWFGHVASSFVLHQDATLLYHQSRNLRDQGLIAPERPGVAYEHLVYAPTSADMGILMFRRWLHKHAGSGVPWACADVLPARGTEDVFDVWHAHTKNCAYCTQAYSNLQTAKHLALLALAAALVFMPQGADRAIVSVLSAATAAALHKFNSLFLRYDFSHADND</sequence>
<organism evidence="15 16">
    <name type="scientific">Chrysophaeum taylorii</name>
    <dbReference type="NCBI Taxonomy" id="2483200"/>
    <lineage>
        <taxon>Eukaryota</taxon>
        <taxon>Sar</taxon>
        <taxon>Stramenopiles</taxon>
        <taxon>Ochrophyta</taxon>
        <taxon>Pelagophyceae</taxon>
        <taxon>Pelagomonadales</taxon>
        <taxon>Pelagomonadaceae</taxon>
        <taxon>Chrysophaeum</taxon>
    </lineage>
</organism>
<keyword evidence="12" id="KW-0411">Iron-sulfur</keyword>
<evidence type="ECO:0000256" key="13">
    <source>
        <dbReference type="ARBA" id="ARBA00023136"/>
    </source>
</evidence>
<dbReference type="SUPFAM" id="SSF55961">
    <property type="entry name" value="Bet v1-like"/>
    <property type="match status" value="1"/>
</dbReference>
<dbReference type="Pfam" id="PF00355">
    <property type="entry name" value="Rieske"/>
    <property type="match status" value="1"/>
</dbReference>
<accession>A0AAD7UBC4</accession>
<dbReference type="SUPFAM" id="SSF50022">
    <property type="entry name" value="ISP domain"/>
    <property type="match status" value="1"/>
</dbReference>
<evidence type="ECO:0000256" key="5">
    <source>
        <dbReference type="ARBA" id="ARBA00022692"/>
    </source>
</evidence>
<comment type="caution">
    <text evidence="15">The sequence shown here is derived from an EMBL/GenBank/DDBJ whole genome shotgun (WGS) entry which is preliminary data.</text>
</comment>
<dbReference type="Gene3D" id="3.90.380.10">
    <property type="entry name" value="Naphthalene 1,2-dioxygenase Alpha Subunit, Chain A, domain 1"/>
    <property type="match status" value="1"/>
</dbReference>
<keyword evidence="11" id="KW-0408">Iron</keyword>
<evidence type="ECO:0000313" key="16">
    <source>
        <dbReference type="Proteomes" id="UP001230188"/>
    </source>
</evidence>
<keyword evidence="7" id="KW-0479">Metal-binding</keyword>
<keyword evidence="16" id="KW-1185">Reference proteome</keyword>
<keyword evidence="3" id="KW-0150">Chloroplast</keyword>
<dbReference type="InterPro" id="IPR017941">
    <property type="entry name" value="Rieske_2Fe-2S"/>
</dbReference>
<reference evidence="15" key="1">
    <citation type="submission" date="2023-01" db="EMBL/GenBank/DDBJ databases">
        <title>Metagenome sequencing of chrysophaentin producing Chrysophaeum taylorii.</title>
        <authorList>
            <person name="Davison J."/>
            <person name="Bewley C."/>
        </authorList>
    </citation>
    <scope>NUCLEOTIDE SEQUENCE</scope>
    <source>
        <strain evidence="15">NIES-1699</strain>
    </source>
</reference>
<dbReference type="InterPro" id="IPR036922">
    <property type="entry name" value="Rieske_2Fe-2S_sf"/>
</dbReference>
<name>A0AAD7UBC4_9STRA</name>
<gene>
    <name evidence="15" type="ORF">CTAYLR_006813</name>
</gene>
<evidence type="ECO:0000259" key="14">
    <source>
        <dbReference type="PROSITE" id="PS51296"/>
    </source>
</evidence>
<dbReference type="PANTHER" id="PTHR21266">
    <property type="entry name" value="IRON-SULFUR DOMAIN CONTAINING PROTEIN"/>
    <property type="match status" value="1"/>
</dbReference>
<evidence type="ECO:0000256" key="9">
    <source>
        <dbReference type="ARBA" id="ARBA00022989"/>
    </source>
</evidence>
<protein>
    <recommendedName>
        <fullName evidence="14">Rieske domain-containing protein</fullName>
    </recommendedName>
</protein>
<evidence type="ECO:0000256" key="2">
    <source>
        <dbReference type="ARBA" id="ARBA00004370"/>
    </source>
</evidence>
<dbReference type="GO" id="GO:0046872">
    <property type="term" value="F:metal ion binding"/>
    <property type="evidence" value="ECO:0007669"/>
    <property type="project" value="UniProtKB-KW"/>
</dbReference>
<dbReference type="Proteomes" id="UP001230188">
    <property type="component" value="Unassembled WGS sequence"/>
</dbReference>
<dbReference type="GO" id="GO:0016020">
    <property type="term" value="C:membrane"/>
    <property type="evidence" value="ECO:0007669"/>
    <property type="project" value="UniProtKB-SubCell"/>
</dbReference>
<feature type="domain" description="Rieske" evidence="14">
    <location>
        <begin position="1"/>
        <end position="87"/>
    </location>
</feature>
<dbReference type="AlphaFoldDB" id="A0AAD7UBC4"/>
<dbReference type="Pfam" id="PF08417">
    <property type="entry name" value="PaO"/>
    <property type="match status" value="1"/>
</dbReference>
<keyword evidence="5" id="KW-0812">Transmembrane</keyword>
<keyword evidence="8" id="KW-0809">Transit peptide</keyword>
<keyword evidence="9" id="KW-1133">Transmembrane helix</keyword>
<dbReference type="PANTHER" id="PTHR21266:SF32">
    <property type="entry name" value="CHOLESTEROL 7-DESATURASE NVD"/>
    <property type="match status" value="1"/>
</dbReference>
<dbReference type="GO" id="GO:0010277">
    <property type="term" value="F:chlorophyllide a oxygenase activity"/>
    <property type="evidence" value="ECO:0007669"/>
    <property type="project" value="InterPro"/>
</dbReference>
<evidence type="ECO:0000256" key="3">
    <source>
        <dbReference type="ARBA" id="ARBA00022528"/>
    </source>
</evidence>
<evidence type="ECO:0000256" key="4">
    <source>
        <dbReference type="ARBA" id="ARBA00022640"/>
    </source>
</evidence>
<comment type="subcellular location">
    <subcellularLocation>
        <location evidence="2">Membrane</location>
    </subcellularLocation>
    <subcellularLocation>
        <location evidence="1">Plastid</location>
        <location evidence="1">Chloroplast</location>
    </subcellularLocation>
</comment>
<evidence type="ECO:0000256" key="11">
    <source>
        <dbReference type="ARBA" id="ARBA00023004"/>
    </source>
</evidence>
<dbReference type="GO" id="GO:0009507">
    <property type="term" value="C:chloroplast"/>
    <property type="evidence" value="ECO:0007669"/>
    <property type="project" value="UniProtKB-SubCell"/>
</dbReference>
<proteinExistence type="predicted"/>
<dbReference type="GO" id="GO:0051537">
    <property type="term" value="F:2 iron, 2 sulfur cluster binding"/>
    <property type="evidence" value="ECO:0007669"/>
    <property type="project" value="UniProtKB-KW"/>
</dbReference>
<evidence type="ECO:0000256" key="12">
    <source>
        <dbReference type="ARBA" id="ARBA00023014"/>
    </source>
</evidence>
<evidence type="ECO:0000256" key="6">
    <source>
        <dbReference type="ARBA" id="ARBA00022714"/>
    </source>
</evidence>
<dbReference type="InterPro" id="IPR013626">
    <property type="entry name" value="PaO"/>
</dbReference>
<keyword evidence="13" id="KW-0472">Membrane</keyword>
<dbReference type="Gene3D" id="2.102.10.10">
    <property type="entry name" value="Rieske [2Fe-2S] iron-sulphur domain"/>
    <property type="match status" value="1"/>
</dbReference>
<dbReference type="EMBL" id="JAQMWT010000404">
    <property type="protein sequence ID" value="KAJ8601791.1"/>
    <property type="molecule type" value="Genomic_DNA"/>
</dbReference>
<evidence type="ECO:0000256" key="10">
    <source>
        <dbReference type="ARBA" id="ARBA00023002"/>
    </source>
</evidence>
<keyword evidence="10" id="KW-0560">Oxidoreductase</keyword>
<keyword evidence="4" id="KW-0934">Plastid</keyword>
<evidence type="ECO:0000256" key="7">
    <source>
        <dbReference type="ARBA" id="ARBA00022723"/>
    </source>
</evidence>
<evidence type="ECO:0000313" key="15">
    <source>
        <dbReference type="EMBL" id="KAJ8601791.1"/>
    </source>
</evidence>
<dbReference type="InterPro" id="IPR050584">
    <property type="entry name" value="Cholesterol_7-desaturase"/>
</dbReference>
<evidence type="ECO:0000256" key="1">
    <source>
        <dbReference type="ARBA" id="ARBA00004229"/>
    </source>
</evidence>